<evidence type="ECO:0000313" key="4">
    <source>
        <dbReference type="Proteomes" id="UP000584867"/>
    </source>
</evidence>
<gene>
    <name evidence="3" type="ORF">HDF15_001486</name>
</gene>
<protein>
    <submittedName>
        <fullName evidence="3">Aryl-alcohol dehydrogenase (NADP+)</fullName>
        <ecNumber evidence="3">1.1.1.91</ecNumber>
    </submittedName>
</protein>
<dbReference type="Gene3D" id="3.20.20.100">
    <property type="entry name" value="NADP-dependent oxidoreductase domain"/>
    <property type="match status" value="1"/>
</dbReference>
<dbReference type="Proteomes" id="UP000584867">
    <property type="component" value="Unassembled WGS sequence"/>
</dbReference>
<keyword evidence="1 3" id="KW-0560">Oxidoreductase</keyword>
<dbReference type="InterPro" id="IPR050523">
    <property type="entry name" value="AKR_Detox_Biosynth"/>
</dbReference>
<organism evidence="3 4">
    <name type="scientific">Granulicella mallensis</name>
    <dbReference type="NCBI Taxonomy" id="940614"/>
    <lineage>
        <taxon>Bacteria</taxon>
        <taxon>Pseudomonadati</taxon>
        <taxon>Acidobacteriota</taxon>
        <taxon>Terriglobia</taxon>
        <taxon>Terriglobales</taxon>
        <taxon>Acidobacteriaceae</taxon>
        <taxon>Granulicella</taxon>
    </lineage>
</organism>
<reference evidence="3 4" key="1">
    <citation type="submission" date="2020-08" db="EMBL/GenBank/DDBJ databases">
        <title>Genomic Encyclopedia of Type Strains, Phase IV (KMG-V): Genome sequencing to study the core and pangenomes of soil and plant-associated prokaryotes.</title>
        <authorList>
            <person name="Whitman W."/>
        </authorList>
    </citation>
    <scope>NUCLEOTIDE SEQUENCE [LARGE SCALE GENOMIC DNA]</scope>
    <source>
        <strain evidence="3 4">X5P3</strain>
    </source>
</reference>
<comment type="caution">
    <text evidence="3">The sequence shown here is derived from an EMBL/GenBank/DDBJ whole genome shotgun (WGS) entry which is preliminary data.</text>
</comment>
<proteinExistence type="predicted"/>
<sequence>MSASANTAISYRNLGSTGTRITPLCLGMMTYGSKKWREWVLEEDEARPLVRRAVEAGINFYDTADVYSLGESEVVTGKLLHEFQPRREELVIATKVFNPLSDGANDRGLSRKHIMASIDASLKRLKVDYVDLYQIHRFDPHTPIEETCEALHDVVKAGKALYLGASSMYAWQFLKMLNFQRENSLAQFVTMQNHYNLVYREEEREMIPLCLDQKVGCIPWSPLARGFLTGSRKRGDGKSETTRARTDDFGHSLYYRETDFDVVDRVIEIAQQRNVKPAQIALAWILAKPGISAPIIGASKPYQLEDALGALSLKLTEEEIKQLEAPYESHPILGHSY</sequence>
<dbReference type="FunFam" id="3.20.20.100:FF:000004">
    <property type="entry name" value="Oxidoreductase, aldo/keto reductase"/>
    <property type="match status" value="1"/>
</dbReference>
<dbReference type="Pfam" id="PF00248">
    <property type="entry name" value="Aldo_ket_red"/>
    <property type="match status" value="1"/>
</dbReference>
<dbReference type="InterPro" id="IPR023210">
    <property type="entry name" value="NADP_OxRdtase_dom"/>
</dbReference>
<dbReference type="RefSeq" id="WP_221314317.1">
    <property type="nucleotide sequence ID" value="NZ_JACHIO010000005.1"/>
</dbReference>
<dbReference type="PANTHER" id="PTHR43364:SF4">
    <property type="entry name" value="NAD(P)-LINKED OXIDOREDUCTASE SUPERFAMILY PROTEIN"/>
    <property type="match status" value="1"/>
</dbReference>
<dbReference type="GO" id="GO:0005829">
    <property type="term" value="C:cytosol"/>
    <property type="evidence" value="ECO:0007669"/>
    <property type="project" value="UniProtKB-ARBA"/>
</dbReference>
<dbReference type="EC" id="1.1.1.91" evidence="3"/>
<dbReference type="CDD" id="cd19079">
    <property type="entry name" value="AKR_EcYajO-like"/>
    <property type="match status" value="1"/>
</dbReference>
<evidence type="ECO:0000259" key="2">
    <source>
        <dbReference type="Pfam" id="PF00248"/>
    </source>
</evidence>
<dbReference type="AlphaFoldDB" id="A0A7W7ZQ00"/>
<evidence type="ECO:0000256" key="1">
    <source>
        <dbReference type="ARBA" id="ARBA00023002"/>
    </source>
</evidence>
<feature type="domain" description="NADP-dependent oxidoreductase" evidence="2">
    <location>
        <begin position="23"/>
        <end position="325"/>
    </location>
</feature>
<dbReference type="SUPFAM" id="SSF51430">
    <property type="entry name" value="NAD(P)-linked oxidoreductase"/>
    <property type="match status" value="1"/>
</dbReference>
<accession>A0A7W7ZQ00</accession>
<dbReference type="PANTHER" id="PTHR43364">
    <property type="entry name" value="NADH-SPECIFIC METHYLGLYOXAL REDUCTASE-RELATED"/>
    <property type="match status" value="1"/>
</dbReference>
<evidence type="ECO:0000313" key="3">
    <source>
        <dbReference type="EMBL" id="MBB5063146.1"/>
    </source>
</evidence>
<dbReference type="InterPro" id="IPR036812">
    <property type="entry name" value="NAD(P)_OxRdtase_dom_sf"/>
</dbReference>
<dbReference type="EMBL" id="JACHIO010000005">
    <property type="protein sequence ID" value="MBB5063146.1"/>
    <property type="molecule type" value="Genomic_DNA"/>
</dbReference>
<name>A0A7W7ZQ00_9BACT</name>
<dbReference type="GO" id="GO:0047681">
    <property type="term" value="F:aryl-alcohol dehydrogenase (NADP+) activity"/>
    <property type="evidence" value="ECO:0007669"/>
    <property type="project" value="UniProtKB-EC"/>
</dbReference>